<dbReference type="Pfam" id="PF09836">
    <property type="entry name" value="DUF2063"/>
    <property type="match status" value="1"/>
</dbReference>
<evidence type="ECO:0000259" key="2">
    <source>
        <dbReference type="Pfam" id="PF22106"/>
    </source>
</evidence>
<evidence type="ECO:0000313" key="4">
    <source>
        <dbReference type="Proteomes" id="UP001520878"/>
    </source>
</evidence>
<dbReference type="InterPro" id="IPR018640">
    <property type="entry name" value="DUF2063"/>
</dbReference>
<dbReference type="Pfam" id="PF22106">
    <property type="entry name" value="NGO1945_C"/>
    <property type="match status" value="1"/>
</dbReference>
<keyword evidence="4" id="KW-1185">Reference proteome</keyword>
<gene>
    <name evidence="3" type="ORF">LJ739_08755</name>
</gene>
<evidence type="ECO:0000313" key="3">
    <source>
        <dbReference type="EMBL" id="MCC2616328.1"/>
    </source>
</evidence>
<dbReference type="Gene3D" id="3.90.930.50">
    <property type="match status" value="1"/>
</dbReference>
<sequence>MASFDVLQQAFADHLRDPQKVPFEQGIEQRRLNVYRELFFNNVKGFLDNGFPVLASLYSDEQWASLARQFFAQHPCRSPYFVEISKEFVEFLSNEYQPQDSDPPFMTELAHYEWLELDVSIRRTEQTVSPWQGGELPDQVQASPLATLVSYAFAVHRIGPEYQPQSPDGPHYLVVYRDDNDDVGFSLLNPVSAQLFSVIQANPGIDLKTLATTMAGQLPQVPAEQVRQGLLQTTQQMLSAQILLPG</sequence>
<dbReference type="InterPro" id="IPR044922">
    <property type="entry name" value="DUF2063_N_sf"/>
</dbReference>
<evidence type="ECO:0000259" key="1">
    <source>
        <dbReference type="Pfam" id="PF09836"/>
    </source>
</evidence>
<name>A0ABS8G738_9ALTE</name>
<reference evidence="3 4" key="1">
    <citation type="submission" date="2021-10" db="EMBL/GenBank/DDBJ databases">
        <title>Draft genome of Aestuariibacter halophilus JC2043.</title>
        <authorList>
            <person name="Emsley S.A."/>
            <person name="Pfannmuller K.M."/>
            <person name="Ushijima B."/>
            <person name="Saw J.H."/>
            <person name="Videau P."/>
        </authorList>
    </citation>
    <scope>NUCLEOTIDE SEQUENCE [LARGE SCALE GENOMIC DNA]</scope>
    <source>
        <strain evidence="3 4">JC2043</strain>
    </source>
</reference>
<protein>
    <submittedName>
        <fullName evidence="3">DNA-binding domain-containing protein</fullName>
    </submittedName>
</protein>
<dbReference type="InterPro" id="IPR054098">
    <property type="entry name" value="NGO1945-like_C"/>
</dbReference>
<organism evidence="3 4">
    <name type="scientific">Fluctibacter halophilus</name>
    <dbReference type="NCBI Taxonomy" id="226011"/>
    <lineage>
        <taxon>Bacteria</taxon>
        <taxon>Pseudomonadati</taxon>
        <taxon>Pseudomonadota</taxon>
        <taxon>Gammaproteobacteria</taxon>
        <taxon>Alteromonadales</taxon>
        <taxon>Alteromonadaceae</taxon>
        <taxon>Fluctibacter</taxon>
    </lineage>
</organism>
<feature type="domain" description="Putative DNA-binding" evidence="1">
    <location>
        <begin position="7"/>
        <end position="92"/>
    </location>
</feature>
<dbReference type="Proteomes" id="UP001520878">
    <property type="component" value="Unassembled WGS sequence"/>
</dbReference>
<keyword evidence="3" id="KW-0238">DNA-binding</keyword>
<accession>A0ABS8G738</accession>
<proteinExistence type="predicted"/>
<dbReference type="GO" id="GO:0003677">
    <property type="term" value="F:DNA binding"/>
    <property type="evidence" value="ECO:0007669"/>
    <property type="project" value="UniProtKB-KW"/>
</dbReference>
<comment type="caution">
    <text evidence="3">The sequence shown here is derived from an EMBL/GenBank/DDBJ whole genome shotgun (WGS) entry which is preliminary data.</text>
</comment>
<dbReference type="Gene3D" id="1.10.150.690">
    <property type="entry name" value="DUF2063"/>
    <property type="match status" value="1"/>
</dbReference>
<dbReference type="RefSeq" id="WP_229159324.1">
    <property type="nucleotide sequence ID" value="NZ_JAJEWP010000001.1"/>
</dbReference>
<dbReference type="EMBL" id="JAJEWP010000001">
    <property type="protein sequence ID" value="MCC2616328.1"/>
    <property type="molecule type" value="Genomic_DNA"/>
</dbReference>
<feature type="domain" description="NGO1945-like C-terminal" evidence="2">
    <location>
        <begin position="143"/>
        <end position="238"/>
    </location>
</feature>